<name>A0A1W0CNM7_9NEIS</name>
<keyword evidence="2 4" id="KW-0560">Oxidoreductase</keyword>
<feature type="domain" description="Aldehyde dehydrogenase" evidence="5">
    <location>
        <begin position="4"/>
        <end position="456"/>
    </location>
</feature>
<dbReference type="RefSeq" id="WP_081556183.1">
    <property type="nucleotide sequence ID" value="NZ_MUKV01000023.1"/>
</dbReference>
<sequence>MSANYSVITPLDGSVLLQRSYTSPVQTQAALDAARAAQAGWRATPLAERKALINRAVDWLIAHKSDCADAITRQIGRPIRQSPGEIGGLAERARHMLDIAEDALADLHPAPKPGFERWLRREPLGTVLVLAPWNYPFLTAVNTIAPALAAGNCVLLKHSSQTPLIADLFRQACSAAGLPIGVFQTLELDHAATLKLIAAPEIDFVAFTGSVSGGRAVQRAAAERFIGIGLELGGKDPAYVRADADLPAAIENLVDGAFFNSGQSCCGIERIYVQRGRYRDFVDGFVELTRTYRFGHPLDPDTNLGPMVRAGAADFVRGQIQAALAAGARALIPAGHFAADAPGSAYLAPQVLVDVDHSMSVMREESFGPVIGIMAVDSDEEALRLMNDSAYGLTASIWTADRDAAVHLGQQLETGTVFMNRCDYLDPALAWTGVKDTGRGVSLSTLGYQQLTRVKSFHLKG</sequence>
<evidence type="ECO:0000313" key="7">
    <source>
        <dbReference type="Proteomes" id="UP000192721"/>
    </source>
</evidence>
<evidence type="ECO:0000256" key="4">
    <source>
        <dbReference type="RuleBase" id="RU003345"/>
    </source>
</evidence>
<dbReference type="CDD" id="cd07102">
    <property type="entry name" value="ALDH_EDX86601"/>
    <property type="match status" value="1"/>
</dbReference>
<reference evidence="6 7" key="1">
    <citation type="submission" date="2017-02" db="EMBL/GenBank/DDBJ databases">
        <title>Chromobacterium haemolyticum H5244.</title>
        <authorList>
            <person name="Gulvik C.A."/>
        </authorList>
    </citation>
    <scope>NUCLEOTIDE SEQUENCE [LARGE SCALE GENOMIC DNA]</scope>
    <source>
        <strain evidence="6 7">H5244</strain>
    </source>
</reference>
<dbReference type="AlphaFoldDB" id="A0A1W0CNM7"/>
<dbReference type="InterPro" id="IPR016162">
    <property type="entry name" value="Ald_DH_N"/>
</dbReference>
<proteinExistence type="inferred from homology"/>
<feature type="active site" evidence="3">
    <location>
        <position position="231"/>
    </location>
</feature>
<dbReference type="EMBL" id="MUKV01000023">
    <property type="protein sequence ID" value="OQS36243.1"/>
    <property type="molecule type" value="Genomic_DNA"/>
</dbReference>
<evidence type="ECO:0000313" key="6">
    <source>
        <dbReference type="EMBL" id="OQS36243.1"/>
    </source>
</evidence>
<comment type="similarity">
    <text evidence="1 4">Belongs to the aldehyde dehydrogenase family.</text>
</comment>
<gene>
    <name evidence="6" type="ORF">B0T45_16190</name>
</gene>
<comment type="caution">
    <text evidence="6">The sequence shown here is derived from an EMBL/GenBank/DDBJ whole genome shotgun (WGS) entry which is preliminary data.</text>
</comment>
<protein>
    <submittedName>
        <fullName evidence="6">Aldehyde dehydrogenase</fullName>
    </submittedName>
</protein>
<evidence type="ECO:0000259" key="5">
    <source>
        <dbReference type="Pfam" id="PF00171"/>
    </source>
</evidence>
<dbReference type="PANTHER" id="PTHR11699">
    <property type="entry name" value="ALDEHYDE DEHYDROGENASE-RELATED"/>
    <property type="match status" value="1"/>
</dbReference>
<evidence type="ECO:0000256" key="3">
    <source>
        <dbReference type="PROSITE-ProRule" id="PRU10007"/>
    </source>
</evidence>
<dbReference type="PROSITE" id="PS00687">
    <property type="entry name" value="ALDEHYDE_DEHYDR_GLU"/>
    <property type="match status" value="1"/>
</dbReference>
<dbReference type="InterPro" id="IPR016161">
    <property type="entry name" value="Ald_DH/histidinol_DH"/>
</dbReference>
<dbReference type="InterPro" id="IPR015590">
    <property type="entry name" value="Aldehyde_DH_dom"/>
</dbReference>
<dbReference type="FunFam" id="3.40.309.10:FF:000009">
    <property type="entry name" value="Aldehyde dehydrogenase A"/>
    <property type="match status" value="1"/>
</dbReference>
<dbReference type="GO" id="GO:0016620">
    <property type="term" value="F:oxidoreductase activity, acting on the aldehyde or oxo group of donors, NAD or NADP as acceptor"/>
    <property type="evidence" value="ECO:0007669"/>
    <property type="project" value="InterPro"/>
</dbReference>
<evidence type="ECO:0000256" key="1">
    <source>
        <dbReference type="ARBA" id="ARBA00009986"/>
    </source>
</evidence>
<dbReference type="InterPro" id="IPR029510">
    <property type="entry name" value="Ald_DH_CS_GLU"/>
</dbReference>
<dbReference type="Pfam" id="PF00171">
    <property type="entry name" value="Aldedh"/>
    <property type="match status" value="1"/>
</dbReference>
<dbReference type="InterPro" id="IPR016163">
    <property type="entry name" value="Ald_DH_C"/>
</dbReference>
<dbReference type="Gene3D" id="3.40.605.10">
    <property type="entry name" value="Aldehyde Dehydrogenase, Chain A, domain 1"/>
    <property type="match status" value="1"/>
</dbReference>
<dbReference type="PROSITE" id="PS00070">
    <property type="entry name" value="ALDEHYDE_DEHYDR_CYS"/>
    <property type="match status" value="1"/>
</dbReference>
<organism evidence="6 7">
    <name type="scientific">Chromobacterium haemolyticum</name>
    <dbReference type="NCBI Taxonomy" id="394935"/>
    <lineage>
        <taxon>Bacteria</taxon>
        <taxon>Pseudomonadati</taxon>
        <taxon>Pseudomonadota</taxon>
        <taxon>Betaproteobacteria</taxon>
        <taxon>Neisseriales</taxon>
        <taxon>Chromobacteriaceae</taxon>
        <taxon>Chromobacterium</taxon>
    </lineage>
</organism>
<evidence type="ECO:0000256" key="2">
    <source>
        <dbReference type="ARBA" id="ARBA00023002"/>
    </source>
</evidence>
<dbReference type="SUPFAM" id="SSF53720">
    <property type="entry name" value="ALDH-like"/>
    <property type="match status" value="1"/>
</dbReference>
<accession>A0A1W0CNM7</accession>
<dbReference type="Proteomes" id="UP000192721">
    <property type="component" value="Unassembled WGS sequence"/>
</dbReference>
<dbReference type="InterPro" id="IPR016160">
    <property type="entry name" value="Ald_DH_CS_CYS"/>
</dbReference>
<dbReference type="Gene3D" id="3.40.309.10">
    <property type="entry name" value="Aldehyde Dehydrogenase, Chain A, domain 2"/>
    <property type="match status" value="1"/>
</dbReference>